<name>A0A4Z2F062_9TELE</name>
<dbReference type="Proteomes" id="UP000314294">
    <property type="component" value="Unassembled WGS sequence"/>
</dbReference>
<evidence type="ECO:0000256" key="3">
    <source>
        <dbReference type="ARBA" id="ARBA00022692"/>
    </source>
</evidence>
<sequence length="148" mass="16174">MSFNSLSDPRRVNKIIRYKAPSTDSNPTLEDPTPDYMNLLGMIFSMCGLMLKLRQLQKLRGHETDDEQLHAVHLGGGDVIPAEPSADVAAVVTRGEKGKIVDAELIGHAPFLLLPTNQGVTNGDGCNSRAIERRRVKRTLLQDGDVGL</sequence>
<evidence type="ECO:0000256" key="5">
    <source>
        <dbReference type="ARBA" id="ARBA00023136"/>
    </source>
</evidence>
<dbReference type="EMBL" id="SRLO01001928">
    <property type="protein sequence ID" value="TNN34597.1"/>
    <property type="molecule type" value="Genomic_DNA"/>
</dbReference>
<comment type="similarity">
    <text evidence="2">Belongs to the Asterix family.</text>
</comment>
<evidence type="ECO:0000256" key="4">
    <source>
        <dbReference type="ARBA" id="ARBA00022989"/>
    </source>
</evidence>
<reference evidence="7 8" key="1">
    <citation type="submission" date="2019-03" db="EMBL/GenBank/DDBJ databases">
        <title>First draft genome of Liparis tanakae, snailfish: a comprehensive survey of snailfish specific genes.</title>
        <authorList>
            <person name="Kim W."/>
            <person name="Song I."/>
            <person name="Jeong J.-H."/>
            <person name="Kim D."/>
            <person name="Kim S."/>
            <person name="Ryu S."/>
            <person name="Song J.Y."/>
            <person name="Lee S.K."/>
        </authorList>
    </citation>
    <scope>NUCLEOTIDE SEQUENCE [LARGE SCALE GENOMIC DNA]</scope>
    <source>
        <tissue evidence="7">Muscle</tissue>
    </source>
</reference>
<organism evidence="7 8">
    <name type="scientific">Liparis tanakae</name>
    <name type="common">Tanaka's snailfish</name>
    <dbReference type="NCBI Taxonomy" id="230148"/>
    <lineage>
        <taxon>Eukaryota</taxon>
        <taxon>Metazoa</taxon>
        <taxon>Chordata</taxon>
        <taxon>Craniata</taxon>
        <taxon>Vertebrata</taxon>
        <taxon>Euteleostomi</taxon>
        <taxon>Actinopterygii</taxon>
        <taxon>Neopterygii</taxon>
        <taxon>Teleostei</taxon>
        <taxon>Neoteleostei</taxon>
        <taxon>Acanthomorphata</taxon>
        <taxon>Eupercaria</taxon>
        <taxon>Perciformes</taxon>
        <taxon>Cottioidei</taxon>
        <taxon>Cottales</taxon>
        <taxon>Liparidae</taxon>
        <taxon>Liparis</taxon>
    </lineage>
</organism>
<dbReference type="OrthoDB" id="284718at2759"/>
<evidence type="ECO:0000313" key="7">
    <source>
        <dbReference type="EMBL" id="TNN34597.1"/>
    </source>
</evidence>
<proteinExistence type="inferred from homology"/>
<accession>A0A4Z2F062</accession>
<evidence type="ECO:0000256" key="1">
    <source>
        <dbReference type="ARBA" id="ARBA00004370"/>
    </source>
</evidence>
<dbReference type="GO" id="GO:0005789">
    <property type="term" value="C:endoplasmic reticulum membrane"/>
    <property type="evidence" value="ECO:0007669"/>
    <property type="project" value="InterPro"/>
</dbReference>
<dbReference type="InterPro" id="IPR005351">
    <property type="entry name" value="ASTER"/>
</dbReference>
<evidence type="ECO:0000256" key="2">
    <source>
        <dbReference type="ARBA" id="ARBA00009066"/>
    </source>
</evidence>
<comment type="caution">
    <text evidence="7">The sequence shown here is derived from an EMBL/GenBank/DDBJ whole genome shotgun (WGS) entry which is preliminary data.</text>
</comment>
<dbReference type="PANTHER" id="PTHR13193">
    <property type="entry name" value="CGI-140"/>
    <property type="match status" value="1"/>
</dbReference>
<dbReference type="Pfam" id="PF03669">
    <property type="entry name" value="ASTER"/>
    <property type="match status" value="1"/>
</dbReference>
<evidence type="ECO:0000313" key="8">
    <source>
        <dbReference type="Proteomes" id="UP000314294"/>
    </source>
</evidence>
<keyword evidence="8" id="KW-1185">Reference proteome</keyword>
<comment type="subcellular location">
    <subcellularLocation>
        <location evidence="1">Membrane</location>
    </subcellularLocation>
</comment>
<dbReference type="AlphaFoldDB" id="A0A4Z2F062"/>
<dbReference type="PANTHER" id="PTHR13193:SF0">
    <property type="entry name" value="PAT COMPLEX SUBUNIT ASTERIX"/>
    <property type="match status" value="1"/>
</dbReference>
<keyword evidence="5" id="KW-0472">Membrane</keyword>
<keyword evidence="4" id="KW-1133">Transmembrane helix</keyword>
<evidence type="ECO:0000256" key="6">
    <source>
        <dbReference type="ARBA" id="ARBA00024230"/>
    </source>
</evidence>
<dbReference type="GO" id="GO:0044183">
    <property type="term" value="F:protein folding chaperone"/>
    <property type="evidence" value="ECO:0007669"/>
    <property type="project" value="InterPro"/>
</dbReference>
<dbReference type="GO" id="GO:0045048">
    <property type="term" value="P:protein insertion into ER membrane"/>
    <property type="evidence" value="ECO:0007669"/>
    <property type="project" value="InterPro"/>
</dbReference>
<gene>
    <name evidence="7" type="primary">WDR83OS</name>
    <name evidence="7" type="ORF">EYF80_055239</name>
</gene>
<keyword evidence="3" id="KW-0812">Transmembrane</keyword>
<protein>
    <recommendedName>
        <fullName evidence="6">PAT complex subunit Asterix</fullName>
    </recommendedName>
</protein>